<organism evidence="2 3">
    <name type="scientific">Clostridium phage LPCPA6</name>
    <dbReference type="NCBI Taxonomy" id="2924884"/>
    <lineage>
        <taxon>Viruses</taxon>
        <taxon>Duplodnaviria</taxon>
        <taxon>Heunggongvirae</taxon>
        <taxon>Uroviricota</taxon>
        <taxon>Caudoviricetes</taxon>
        <taxon>Guelinviridae</taxon>
        <taxon>Hzauvirus</taxon>
        <taxon>Hzauvirus LPCPA6</taxon>
    </lineage>
</organism>
<protein>
    <recommendedName>
        <fullName evidence="4">Holin</fullName>
    </recommendedName>
</protein>
<keyword evidence="3" id="KW-1185">Reference proteome</keyword>
<name>A0AAE9G8X2_9CAUD</name>
<evidence type="ECO:0000256" key="1">
    <source>
        <dbReference type="SAM" id="Phobius"/>
    </source>
</evidence>
<keyword evidence="1" id="KW-0472">Membrane</keyword>
<evidence type="ECO:0008006" key="4">
    <source>
        <dbReference type="Google" id="ProtNLM"/>
    </source>
</evidence>
<dbReference type="Proteomes" id="UP000831594">
    <property type="component" value="Segment"/>
</dbReference>
<sequence>MNEIKELIGTFGFPLLACIVMYMDGRKDKKEFYETIQGFNSTMVKFDTTLNSIDKRLDNLETKGGMKQDAESIQ</sequence>
<evidence type="ECO:0000313" key="2">
    <source>
        <dbReference type="EMBL" id="UNY47193.1"/>
    </source>
</evidence>
<dbReference type="EMBL" id="OM638104">
    <property type="protein sequence ID" value="UNY47193.1"/>
    <property type="molecule type" value="Genomic_DNA"/>
</dbReference>
<feature type="transmembrane region" description="Helical" evidence="1">
    <location>
        <begin position="6"/>
        <end position="23"/>
    </location>
</feature>
<keyword evidence="1" id="KW-0812">Transmembrane</keyword>
<evidence type="ECO:0000313" key="3">
    <source>
        <dbReference type="Proteomes" id="UP000831594"/>
    </source>
</evidence>
<proteinExistence type="predicted"/>
<reference evidence="2" key="1">
    <citation type="submission" date="2022-02" db="EMBL/GenBank/DDBJ databases">
        <authorList>
            <person name="Tian F."/>
            <person name="Li J."/>
            <person name="Li F."/>
            <person name="Tong Y."/>
        </authorList>
    </citation>
    <scope>NUCLEOTIDE SEQUENCE</scope>
</reference>
<accession>A0AAE9G8X2</accession>
<gene>
    <name evidence="2" type="ORF">HHOHNEGG_00016</name>
</gene>
<keyword evidence="1" id="KW-1133">Transmembrane helix</keyword>